<evidence type="ECO:0000256" key="4">
    <source>
        <dbReference type="ARBA" id="ARBA00022692"/>
    </source>
</evidence>
<gene>
    <name evidence="9" type="ORF">E6H04_05415</name>
</gene>
<keyword evidence="3" id="KW-1003">Cell membrane</keyword>
<evidence type="ECO:0000313" key="9">
    <source>
        <dbReference type="EMBL" id="TMI82114.1"/>
    </source>
</evidence>
<reference evidence="9 10" key="1">
    <citation type="journal article" date="2019" name="Nat. Microbiol.">
        <title>Mediterranean grassland soil C-N compound turnover is dependent on rainfall and depth, and is mediated by genomically divergent microorganisms.</title>
        <authorList>
            <person name="Diamond S."/>
            <person name="Andeer P.F."/>
            <person name="Li Z."/>
            <person name="Crits-Christoph A."/>
            <person name="Burstein D."/>
            <person name="Anantharaman K."/>
            <person name="Lane K.R."/>
            <person name="Thomas B.C."/>
            <person name="Pan C."/>
            <person name="Northen T.R."/>
            <person name="Banfield J.F."/>
        </authorList>
    </citation>
    <scope>NUCLEOTIDE SEQUENCE [LARGE SCALE GENOMIC DNA]</scope>
    <source>
        <strain evidence="9">NP_7</strain>
    </source>
</reference>
<sequence length="330" mass="36410">MLAYLARRLALAVLTIWAITVLSFVIIKLPPGDYITSYIAQMSASGGFVSEAEVQALRREYGLDQPGYVQYLRWMTMVLHGRFGVALEWKRPVSEVIGDRLWLTMVVSVAAIVVTWALAMPIGIYSAVRQYSTGDYVATFVGFIGLAVPSFMLALILLYLGFKYFNASIGGLFSDRYAEAPWTLAKVWDLARHLPLPTLILGFAGTAQLVRIMRANLLDELGKPYVVTARARGLSEWRVILKYPVRVALNPFASTIGYLLPYIVSGSIIVSLVLGLPTVGPLLLRALIAQDMFLAGTIVLLLGVLTVVGTFLSDLLLLWIDPRIRLEGKQ</sequence>
<dbReference type="Pfam" id="PF00528">
    <property type="entry name" value="BPD_transp_1"/>
    <property type="match status" value="1"/>
</dbReference>
<evidence type="ECO:0000259" key="8">
    <source>
        <dbReference type="PROSITE" id="PS50928"/>
    </source>
</evidence>
<dbReference type="InterPro" id="IPR000515">
    <property type="entry name" value="MetI-like"/>
</dbReference>
<comment type="caution">
    <text evidence="9">The sequence shown here is derived from an EMBL/GenBank/DDBJ whole genome shotgun (WGS) entry which is preliminary data.</text>
</comment>
<dbReference type="InterPro" id="IPR045621">
    <property type="entry name" value="BPD_transp_1_N"/>
</dbReference>
<dbReference type="EMBL" id="VBAO01000142">
    <property type="protein sequence ID" value="TMI82114.1"/>
    <property type="molecule type" value="Genomic_DNA"/>
</dbReference>
<feature type="transmembrane region" description="Helical" evidence="7">
    <location>
        <begin position="9"/>
        <end position="27"/>
    </location>
</feature>
<keyword evidence="6 7" id="KW-0472">Membrane</keyword>
<organism evidence="9 10">
    <name type="scientific">Candidatus Segetimicrobium genomatis</name>
    <dbReference type="NCBI Taxonomy" id="2569760"/>
    <lineage>
        <taxon>Bacteria</taxon>
        <taxon>Bacillati</taxon>
        <taxon>Candidatus Sysuimicrobiota</taxon>
        <taxon>Candidatus Sysuimicrobiia</taxon>
        <taxon>Candidatus Sysuimicrobiales</taxon>
        <taxon>Candidatus Segetimicrobiaceae</taxon>
        <taxon>Candidatus Segetimicrobium</taxon>
    </lineage>
</organism>
<evidence type="ECO:0000256" key="1">
    <source>
        <dbReference type="ARBA" id="ARBA00004651"/>
    </source>
</evidence>
<comment type="subcellular location">
    <subcellularLocation>
        <location evidence="1 7">Cell membrane</location>
        <topology evidence="1 7">Multi-pass membrane protein</topology>
    </subcellularLocation>
</comment>
<evidence type="ECO:0000313" key="10">
    <source>
        <dbReference type="Proteomes" id="UP000320048"/>
    </source>
</evidence>
<comment type="similarity">
    <text evidence="7">Belongs to the binding-protein-dependent transport system permease family.</text>
</comment>
<dbReference type="PANTHER" id="PTHR30465">
    <property type="entry name" value="INNER MEMBRANE ABC TRANSPORTER"/>
    <property type="match status" value="1"/>
</dbReference>
<feature type="domain" description="ABC transmembrane type-1" evidence="8">
    <location>
        <begin position="101"/>
        <end position="313"/>
    </location>
</feature>
<accession>A0A537JF04</accession>
<evidence type="ECO:0000256" key="5">
    <source>
        <dbReference type="ARBA" id="ARBA00022989"/>
    </source>
</evidence>
<dbReference type="PROSITE" id="PS50928">
    <property type="entry name" value="ABC_TM1"/>
    <property type="match status" value="1"/>
</dbReference>
<dbReference type="CDD" id="cd06261">
    <property type="entry name" value="TM_PBP2"/>
    <property type="match status" value="1"/>
</dbReference>
<feature type="transmembrane region" description="Helical" evidence="7">
    <location>
        <begin position="101"/>
        <end position="124"/>
    </location>
</feature>
<dbReference type="SUPFAM" id="SSF161098">
    <property type="entry name" value="MetI-like"/>
    <property type="match status" value="1"/>
</dbReference>
<keyword evidence="4 7" id="KW-0812">Transmembrane</keyword>
<dbReference type="InterPro" id="IPR035906">
    <property type="entry name" value="MetI-like_sf"/>
</dbReference>
<dbReference type="GO" id="GO:0005886">
    <property type="term" value="C:plasma membrane"/>
    <property type="evidence" value="ECO:0007669"/>
    <property type="project" value="UniProtKB-SubCell"/>
</dbReference>
<dbReference type="Gene3D" id="1.10.3720.10">
    <property type="entry name" value="MetI-like"/>
    <property type="match status" value="1"/>
</dbReference>
<dbReference type="Proteomes" id="UP000320048">
    <property type="component" value="Unassembled WGS sequence"/>
</dbReference>
<evidence type="ECO:0000256" key="3">
    <source>
        <dbReference type="ARBA" id="ARBA00022475"/>
    </source>
</evidence>
<name>A0A537JF04_9BACT</name>
<feature type="transmembrane region" description="Helical" evidence="7">
    <location>
        <begin position="292"/>
        <end position="320"/>
    </location>
</feature>
<proteinExistence type="inferred from homology"/>
<dbReference type="AlphaFoldDB" id="A0A537JF04"/>
<evidence type="ECO:0000256" key="6">
    <source>
        <dbReference type="ARBA" id="ARBA00023136"/>
    </source>
</evidence>
<feature type="transmembrane region" description="Helical" evidence="7">
    <location>
        <begin position="259"/>
        <end position="280"/>
    </location>
</feature>
<keyword evidence="5 7" id="KW-1133">Transmembrane helix</keyword>
<dbReference type="Pfam" id="PF19300">
    <property type="entry name" value="BPD_transp_1_N"/>
    <property type="match status" value="1"/>
</dbReference>
<evidence type="ECO:0000256" key="7">
    <source>
        <dbReference type="RuleBase" id="RU363032"/>
    </source>
</evidence>
<protein>
    <submittedName>
        <fullName evidence="9">ABC transporter permease</fullName>
    </submittedName>
</protein>
<dbReference type="PANTHER" id="PTHR30465:SF43">
    <property type="entry name" value="OLIGOPEPTIDE ABC TRANSPORTER, PERMEASE PROTEIN"/>
    <property type="match status" value="1"/>
</dbReference>
<evidence type="ECO:0000256" key="2">
    <source>
        <dbReference type="ARBA" id="ARBA00022448"/>
    </source>
</evidence>
<dbReference type="GO" id="GO:0055085">
    <property type="term" value="P:transmembrane transport"/>
    <property type="evidence" value="ECO:0007669"/>
    <property type="project" value="InterPro"/>
</dbReference>
<feature type="transmembrane region" description="Helical" evidence="7">
    <location>
        <begin position="136"/>
        <end position="160"/>
    </location>
</feature>
<keyword evidence="2 7" id="KW-0813">Transport</keyword>